<evidence type="ECO:0000256" key="2">
    <source>
        <dbReference type="SAM" id="SignalP"/>
    </source>
</evidence>
<protein>
    <recommendedName>
        <fullName evidence="5">Secreted protein</fullName>
    </recommendedName>
</protein>
<gene>
    <name evidence="3" type="ORF">PF010_g12088</name>
</gene>
<keyword evidence="1" id="KW-0812">Transmembrane</keyword>
<keyword evidence="1" id="KW-1133">Transmembrane helix</keyword>
<dbReference type="AlphaFoldDB" id="A0A6G0L428"/>
<keyword evidence="1" id="KW-0472">Membrane</keyword>
<name>A0A6G0L428_9STRA</name>
<evidence type="ECO:0000313" key="3">
    <source>
        <dbReference type="EMBL" id="KAE9107958.1"/>
    </source>
</evidence>
<accession>A0A6G0L428</accession>
<dbReference type="Proteomes" id="UP000488956">
    <property type="component" value="Unassembled WGS sequence"/>
</dbReference>
<evidence type="ECO:0000256" key="1">
    <source>
        <dbReference type="SAM" id="Phobius"/>
    </source>
</evidence>
<feature type="transmembrane region" description="Helical" evidence="1">
    <location>
        <begin position="24"/>
        <end position="43"/>
    </location>
</feature>
<reference evidence="3 4" key="1">
    <citation type="submission" date="2018-09" db="EMBL/GenBank/DDBJ databases">
        <title>Genomic investigation of the strawberry pathogen Phytophthora fragariae indicates pathogenicity is determined by transcriptional variation in three key races.</title>
        <authorList>
            <person name="Adams T.M."/>
            <person name="Armitage A.D."/>
            <person name="Sobczyk M.K."/>
            <person name="Bates H.J."/>
            <person name="Dunwell J.M."/>
            <person name="Nellist C.F."/>
            <person name="Harrison R.J."/>
        </authorList>
    </citation>
    <scope>NUCLEOTIDE SEQUENCE [LARGE SCALE GENOMIC DNA]</scope>
    <source>
        <strain evidence="3 4">ONT-3</strain>
    </source>
</reference>
<comment type="caution">
    <text evidence="3">The sequence shown here is derived from an EMBL/GenBank/DDBJ whole genome shotgun (WGS) entry which is preliminary data.</text>
</comment>
<evidence type="ECO:0008006" key="5">
    <source>
        <dbReference type="Google" id="ProtNLM"/>
    </source>
</evidence>
<proteinExistence type="predicted"/>
<keyword evidence="2" id="KW-0732">Signal</keyword>
<evidence type="ECO:0000313" key="4">
    <source>
        <dbReference type="Proteomes" id="UP000488956"/>
    </source>
</evidence>
<sequence>MVILPLVTLSLTNRACLANCGNVWLLPLLLITAMALWLSQYSVPTCGSPLNNSFSNRCVYVTRFVHCSAAISSE</sequence>
<feature type="signal peptide" evidence="2">
    <location>
        <begin position="1"/>
        <end position="18"/>
    </location>
</feature>
<organism evidence="3 4">
    <name type="scientific">Phytophthora fragariae</name>
    <dbReference type="NCBI Taxonomy" id="53985"/>
    <lineage>
        <taxon>Eukaryota</taxon>
        <taxon>Sar</taxon>
        <taxon>Stramenopiles</taxon>
        <taxon>Oomycota</taxon>
        <taxon>Peronosporomycetes</taxon>
        <taxon>Peronosporales</taxon>
        <taxon>Peronosporaceae</taxon>
        <taxon>Phytophthora</taxon>
    </lineage>
</organism>
<dbReference type="EMBL" id="QXFX01000663">
    <property type="protein sequence ID" value="KAE9107958.1"/>
    <property type="molecule type" value="Genomic_DNA"/>
</dbReference>
<feature type="chain" id="PRO_5026360251" description="Secreted protein" evidence="2">
    <location>
        <begin position="19"/>
        <end position="74"/>
    </location>
</feature>